<reference evidence="3" key="1">
    <citation type="submission" date="2023-08" db="EMBL/GenBank/DDBJ databases">
        <authorList>
            <person name="Chen Y."/>
            <person name="Shah S."/>
            <person name="Dougan E. K."/>
            <person name="Thang M."/>
            <person name="Chan C."/>
        </authorList>
    </citation>
    <scope>NUCLEOTIDE SEQUENCE</scope>
</reference>
<dbReference type="InterPro" id="IPR000626">
    <property type="entry name" value="Ubiquitin-like_dom"/>
</dbReference>
<evidence type="ECO:0000259" key="2">
    <source>
        <dbReference type="PROSITE" id="PS50206"/>
    </source>
</evidence>
<dbReference type="InterPro" id="IPR029071">
    <property type="entry name" value="Ubiquitin-like_domsf"/>
</dbReference>
<dbReference type="InterPro" id="IPR001763">
    <property type="entry name" value="Rhodanese-like_dom"/>
</dbReference>
<name>A0AA36MPU7_9DINO</name>
<accession>A0AA36MPU7</accession>
<dbReference type="PROSITE" id="PS50206">
    <property type="entry name" value="RHODANESE_3"/>
    <property type="match status" value="1"/>
</dbReference>
<dbReference type="PROSITE" id="PS50053">
    <property type="entry name" value="UBIQUITIN_2"/>
    <property type="match status" value="1"/>
</dbReference>
<keyword evidence="4" id="KW-1185">Reference proteome</keyword>
<comment type="caution">
    <text evidence="3">The sequence shown here is derived from an EMBL/GenBank/DDBJ whole genome shotgun (WGS) entry which is preliminary data.</text>
</comment>
<dbReference type="InterPro" id="IPR025197">
    <property type="entry name" value="DUF4116"/>
</dbReference>
<evidence type="ECO:0008006" key="5">
    <source>
        <dbReference type="Google" id="ProtNLM"/>
    </source>
</evidence>
<dbReference type="CDD" id="cd00158">
    <property type="entry name" value="RHOD"/>
    <property type="match status" value="1"/>
</dbReference>
<gene>
    <name evidence="3" type="ORF">EVOR1521_LOCUS8703</name>
</gene>
<dbReference type="Pfam" id="PF13475">
    <property type="entry name" value="DUF4116"/>
    <property type="match status" value="1"/>
</dbReference>
<dbReference type="SMART" id="SM00450">
    <property type="entry name" value="RHOD"/>
    <property type="match status" value="1"/>
</dbReference>
<dbReference type="EMBL" id="CAUJNA010000755">
    <property type="protein sequence ID" value="CAJ1380865.1"/>
    <property type="molecule type" value="Genomic_DNA"/>
</dbReference>
<dbReference type="SUPFAM" id="SSF52821">
    <property type="entry name" value="Rhodanese/Cell cycle control phosphatase"/>
    <property type="match status" value="1"/>
</dbReference>
<evidence type="ECO:0000259" key="1">
    <source>
        <dbReference type="PROSITE" id="PS50053"/>
    </source>
</evidence>
<dbReference type="Pfam" id="PF00581">
    <property type="entry name" value="Rhodanese"/>
    <property type="match status" value="1"/>
</dbReference>
<dbReference type="SUPFAM" id="SSF54236">
    <property type="entry name" value="Ubiquitin-like"/>
    <property type="match status" value="1"/>
</dbReference>
<dbReference type="CDD" id="cd17039">
    <property type="entry name" value="Ubl_ubiquitin_like"/>
    <property type="match status" value="1"/>
</dbReference>
<feature type="domain" description="Ubiquitin-like" evidence="1">
    <location>
        <begin position="33"/>
        <end position="65"/>
    </location>
</feature>
<dbReference type="Proteomes" id="UP001178507">
    <property type="component" value="Unassembled WGS sequence"/>
</dbReference>
<dbReference type="SMART" id="SM00213">
    <property type="entry name" value="UBQ"/>
    <property type="match status" value="1"/>
</dbReference>
<protein>
    <recommendedName>
        <fullName evidence="5">Rhodanese domain-containing protein</fullName>
    </recommendedName>
</protein>
<dbReference type="InterPro" id="IPR036873">
    <property type="entry name" value="Rhodanese-like_dom_sf"/>
</dbReference>
<proteinExistence type="predicted"/>
<evidence type="ECO:0000313" key="3">
    <source>
        <dbReference type="EMBL" id="CAJ1380865.1"/>
    </source>
</evidence>
<dbReference type="Gene3D" id="3.10.20.90">
    <property type="entry name" value="Phosphatidylinositol 3-kinase Catalytic Subunit, Chain A, domain 1"/>
    <property type="match status" value="1"/>
</dbReference>
<dbReference type="Gene3D" id="3.40.250.10">
    <property type="entry name" value="Rhodanese-like domain"/>
    <property type="match status" value="1"/>
</dbReference>
<feature type="domain" description="Rhodanese" evidence="2">
    <location>
        <begin position="271"/>
        <end position="394"/>
    </location>
</feature>
<sequence length="420" mass="46449">MFDFDFEGLDLDTCADFQVIGLDGTQYPISRQTSTVRDVMAFLEAKYGIPSDEQRLCHEGRELSDPSAVLPEDLLELHLLRSKADEEEWLSRVAENPFALSDAPASIKCNKAVVRAAAVRETSALAYAADTLRQDRHFALDLVSADGGALRYFAEEVRAERDVVLMAVRAAGSVLRCAAASLRADSEVVLAAVCQDAKALIHADPQLLVDDDFARQAMDCNRLVGDYLASLTTDKEDREQQSRQEEDVNRQDEIDVQNAGIVAEVAFAHFQQSSAIFLDARSADEFDKSHIAGSMLFSERSPVLQRLAEQREDLELSTNPAVKQMVSFPSKPVILYSDSGSDDLAVGYISRCVRGTRFLRRACRAQPSLGNENRVFRLIGGLNQWKRMGLPVNGEHRPLINGNVLLEAGIHGYLDLDDDI</sequence>
<organism evidence="3 4">
    <name type="scientific">Effrenium voratum</name>
    <dbReference type="NCBI Taxonomy" id="2562239"/>
    <lineage>
        <taxon>Eukaryota</taxon>
        <taxon>Sar</taxon>
        <taxon>Alveolata</taxon>
        <taxon>Dinophyceae</taxon>
        <taxon>Suessiales</taxon>
        <taxon>Symbiodiniaceae</taxon>
        <taxon>Effrenium</taxon>
    </lineage>
</organism>
<dbReference type="AlphaFoldDB" id="A0AA36MPU7"/>
<evidence type="ECO:0000313" key="4">
    <source>
        <dbReference type="Proteomes" id="UP001178507"/>
    </source>
</evidence>